<comment type="caution">
    <text evidence="2">The sequence shown here is derived from an EMBL/GenBank/DDBJ whole genome shotgun (WGS) entry which is preliminary data.</text>
</comment>
<feature type="region of interest" description="Disordered" evidence="1">
    <location>
        <begin position="1"/>
        <end position="37"/>
    </location>
</feature>
<feature type="region of interest" description="Disordered" evidence="1">
    <location>
        <begin position="106"/>
        <end position="166"/>
    </location>
</feature>
<feature type="region of interest" description="Disordered" evidence="1">
    <location>
        <begin position="305"/>
        <end position="343"/>
    </location>
</feature>
<dbReference type="SUPFAM" id="SSF57667">
    <property type="entry name" value="beta-beta-alpha zinc fingers"/>
    <property type="match status" value="1"/>
</dbReference>
<gene>
    <name evidence="2" type="ORF">niasHT_024251</name>
</gene>
<evidence type="ECO:0000256" key="1">
    <source>
        <dbReference type="SAM" id="MobiDB-lite"/>
    </source>
</evidence>
<dbReference type="AlphaFoldDB" id="A0ABD2JM15"/>
<keyword evidence="3" id="KW-1185">Reference proteome</keyword>
<proteinExistence type="predicted"/>
<protein>
    <recommendedName>
        <fullName evidence="4">C2H2-type domain-containing protein</fullName>
    </recommendedName>
</protein>
<reference evidence="2 3" key="1">
    <citation type="submission" date="2024-10" db="EMBL/GenBank/DDBJ databases">
        <authorList>
            <person name="Kim D."/>
        </authorList>
    </citation>
    <scope>NUCLEOTIDE SEQUENCE [LARGE SCALE GENOMIC DNA]</scope>
    <source>
        <strain evidence="2">BH-2024</strain>
    </source>
</reference>
<feature type="compositionally biased region" description="Polar residues" evidence="1">
    <location>
        <begin position="108"/>
        <end position="128"/>
    </location>
</feature>
<feature type="compositionally biased region" description="Basic and acidic residues" evidence="1">
    <location>
        <begin position="306"/>
        <end position="343"/>
    </location>
</feature>
<feature type="compositionally biased region" description="Basic and acidic residues" evidence="1">
    <location>
        <begin position="23"/>
        <end position="37"/>
    </location>
</feature>
<feature type="compositionally biased region" description="Basic and acidic residues" evidence="1">
    <location>
        <begin position="140"/>
        <end position="153"/>
    </location>
</feature>
<dbReference type="Gene3D" id="3.30.160.60">
    <property type="entry name" value="Classic Zinc Finger"/>
    <property type="match status" value="1"/>
</dbReference>
<organism evidence="2 3">
    <name type="scientific">Heterodera trifolii</name>
    <dbReference type="NCBI Taxonomy" id="157864"/>
    <lineage>
        <taxon>Eukaryota</taxon>
        <taxon>Metazoa</taxon>
        <taxon>Ecdysozoa</taxon>
        <taxon>Nematoda</taxon>
        <taxon>Chromadorea</taxon>
        <taxon>Rhabditida</taxon>
        <taxon>Tylenchina</taxon>
        <taxon>Tylenchomorpha</taxon>
        <taxon>Tylenchoidea</taxon>
        <taxon>Heteroderidae</taxon>
        <taxon>Heteroderinae</taxon>
        <taxon>Heterodera</taxon>
    </lineage>
</organism>
<dbReference type="Proteomes" id="UP001620626">
    <property type="component" value="Unassembled WGS sequence"/>
</dbReference>
<feature type="compositionally biased region" description="Polar residues" evidence="1">
    <location>
        <begin position="1"/>
        <end position="16"/>
    </location>
</feature>
<sequence>MLHQFLSSPSAANEMNGTFWEDGTEKGGDGQLRSAEECRNNGETIVVEEGEEKREFFLLTRMPPPPAASPPFFCVPSADLFAFDPSFSDCPPFGFSSSPLFPPFVPQNRPNFLHQNSPLSTDDGTTSEKCLESVDEETNQCERDDEKNEKLAQSEDEENANEMGEKEKSFSICSAGPILCHPSAERSLSPQPLTNPICPFCNRSFPRLKGDIRRHISQCQRLNKIANSVNDAATNFDQQNNGGICLSPASVDPSNPYQCRWCQFVTLYKGNMKRHLVTCHQVSVSLLNRIHFDVERLRKLSGQRPNWDELPIRPRRDGRDDGWTEEKDKGEAEGKGDETDQKD</sequence>
<accession>A0ABD2JM15</accession>
<dbReference type="EMBL" id="JBICBT010000941">
    <property type="protein sequence ID" value="KAL3091669.1"/>
    <property type="molecule type" value="Genomic_DNA"/>
</dbReference>
<name>A0ABD2JM15_9BILA</name>
<evidence type="ECO:0000313" key="2">
    <source>
        <dbReference type="EMBL" id="KAL3091669.1"/>
    </source>
</evidence>
<dbReference type="InterPro" id="IPR036236">
    <property type="entry name" value="Znf_C2H2_sf"/>
</dbReference>
<evidence type="ECO:0000313" key="3">
    <source>
        <dbReference type="Proteomes" id="UP001620626"/>
    </source>
</evidence>
<evidence type="ECO:0008006" key="4">
    <source>
        <dbReference type="Google" id="ProtNLM"/>
    </source>
</evidence>